<keyword evidence="9" id="KW-0862">Zinc</keyword>
<feature type="domain" description="Galactose-1-phosphate uridyl transferase C-terminal" evidence="14">
    <location>
        <begin position="219"/>
        <end position="366"/>
    </location>
</feature>
<evidence type="ECO:0000313" key="15">
    <source>
        <dbReference type="EMBL" id="CAB4635208.1"/>
    </source>
</evidence>
<dbReference type="PANTHER" id="PTHR11943">
    <property type="entry name" value="GALACTOSE-1-PHOSPHATE URIDYLYLTRANSFERASE"/>
    <property type="match status" value="1"/>
</dbReference>
<evidence type="ECO:0000256" key="12">
    <source>
        <dbReference type="ARBA" id="ARBA00030549"/>
    </source>
</evidence>
<evidence type="ECO:0000256" key="2">
    <source>
        <dbReference type="ARBA" id="ARBA00001947"/>
    </source>
</evidence>
<evidence type="ECO:0000256" key="11">
    <source>
        <dbReference type="ARBA" id="ARBA00023277"/>
    </source>
</evidence>
<protein>
    <recommendedName>
        <fullName evidence="12">UDP-glucose--hexose-1-phosphate uridylyltransferase</fullName>
        <ecNumber evidence="5">2.7.7.12</ecNumber>
    </recommendedName>
    <alternativeName>
        <fullName evidence="12">UDP-glucose--hexose-1-phosphate uridylyltransferase</fullName>
    </alternativeName>
</protein>
<evidence type="ECO:0000259" key="14">
    <source>
        <dbReference type="Pfam" id="PF02744"/>
    </source>
</evidence>
<keyword evidence="7" id="KW-0548">Nucleotidyltransferase</keyword>
<dbReference type="GO" id="GO:0005737">
    <property type="term" value="C:cytoplasm"/>
    <property type="evidence" value="ECO:0007669"/>
    <property type="project" value="TreeGrafter"/>
</dbReference>
<keyword evidence="10" id="KW-0299">Galactose metabolism</keyword>
<dbReference type="PANTHER" id="PTHR11943:SF1">
    <property type="entry name" value="GALACTOSE-1-PHOSPHATE URIDYLYLTRANSFERASE"/>
    <property type="match status" value="1"/>
</dbReference>
<dbReference type="InterPro" id="IPR005850">
    <property type="entry name" value="GalP_Utransf_C"/>
</dbReference>
<name>A0A6J6JEZ8_9ZZZZ</name>
<sequence length="370" mass="41531">MSQTKSLDAGVIRSDLPMSDGRTIRYYDSQNRTRTAADQRPVEEQPGIGELRLDPLLNEWVVMAAHRQGRVFLPPKELCPLCPTHADLLSEIPDSDYEVVVFDNRSPSLRAPIGDWALPDIVGTDTDPGTAAGKCEVVCFTDNHGGSFGELSERQVRTLMEAWRDRVRELSQESYIRHIAPFENRGEEVGVTLFHPHGQIYAYSYLPPRVIKMLDVAKTHHEETGRVLFDDVVARELRDGDRIIARNEHWVAFVPYAARYPFEIHVAPLSPVPDLAALSAEQADAFPAISIEVMRRLDGVFGISMAYIATWHQAPVREGRDLLRLHWQITSVRRAPGKLKYLAGSESAMGAFIMDLKPEQSAGQLRDVVL</sequence>
<dbReference type="GO" id="GO:0033499">
    <property type="term" value="P:galactose catabolic process via UDP-galactose, Leloir pathway"/>
    <property type="evidence" value="ECO:0007669"/>
    <property type="project" value="TreeGrafter"/>
</dbReference>
<comment type="similarity">
    <text evidence="4">Belongs to the galactose-1-phosphate uridylyltransferase type 1 family.</text>
</comment>
<dbReference type="UniPathway" id="UPA00214"/>
<dbReference type="Pfam" id="PF02744">
    <property type="entry name" value="GalP_UDP_tr_C"/>
    <property type="match status" value="1"/>
</dbReference>
<dbReference type="Pfam" id="PF01087">
    <property type="entry name" value="GalP_UDP_transf"/>
    <property type="match status" value="1"/>
</dbReference>
<reference evidence="15" key="1">
    <citation type="submission" date="2020-05" db="EMBL/GenBank/DDBJ databases">
        <authorList>
            <person name="Chiriac C."/>
            <person name="Salcher M."/>
            <person name="Ghai R."/>
            <person name="Kavagutti S V."/>
        </authorList>
    </citation>
    <scope>NUCLEOTIDE SEQUENCE</scope>
</reference>
<dbReference type="PIRSF" id="PIRSF000808">
    <property type="entry name" value="GalT"/>
    <property type="match status" value="1"/>
</dbReference>
<evidence type="ECO:0000256" key="7">
    <source>
        <dbReference type="ARBA" id="ARBA00022695"/>
    </source>
</evidence>
<evidence type="ECO:0000256" key="6">
    <source>
        <dbReference type="ARBA" id="ARBA00022679"/>
    </source>
</evidence>
<evidence type="ECO:0000256" key="8">
    <source>
        <dbReference type="ARBA" id="ARBA00022723"/>
    </source>
</evidence>
<keyword evidence="11" id="KW-0119">Carbohydrate metabolism</keyword>
<comment type="catalytic activity">
    <reaction evidence="1">
        <text>alpha-D-galactose 1-phosphate + UDP-alpha-D-glucose = alpha-D-glucose 1-phosphate + UDP-alpha-D-galactose</text>
        <dbReference type="Rhea" id="RHEA:13989"/>
        <dbReference type="ChEBI" id="CHEBI:58336"/>
        <dbReference type="ChEBI" id="CHEBI:58601"/>
        <dbReference type="ChEBI" id="CHEBI:58885"/>
        <dbReference type="ChEBI" id="CHEBI:66914"/>
        <dbReference type="EC" id="2.7.7.12"/>
    </reaction>
</comment>
<gene>
    <name evidence="15" type="ORF">UFOPK2162_00010</name>
</gene>
<dbReference type="EC" id="2.7.7.12" evidence="5"/>
<dbReference type="EMBL" id="CAEZVZ010000001">
    <property type="protein sequence ID" value="CAB4635208.1"/>
    <property type="molecule type" value="Genomic_DNA"/>
</dbReference>
<dbReference type="NCBIfam" id="TIGR00209">
    <property type="entry name" value="galT_1"/>
    <property type="match status" value="1"/>
</dbReference>
<dbReference type="SUPFAM" id="SSF54197">
    <property type="entry name" value="HIT-like"/>
    <property type="match status" value="2"/>
</dbReference>
<dbReference type="InterPro" id="IPR036265">
    <property type="entry name" value="HIT-like_sf"/>
</dbReference>
<dbReference type="AlphaFoldDB" id="A0A6J6JEZ8"/>
<dbReference type="PROSITE" id="PS00117">
    <property type="entry name" value="GAL_P_UDP_TRANSF_I"/>
    <property type="match status" value="1"/>
</dbReference>
<accession>A0A6J6JEZ8</accession>
<evidence type="ECO:0000256" key="1">
    <source>
        <dbReference type="ARBA" id="ARBA00001107"/>
    </source>
</evidence>
<feature type="domain" description="Galactose-1-phosphate uridyl transferase N-terminal" evidence="13">
    <location>
        <begin position="51"/>
        <end position="207"/>
    </location>
</feature>
<dbReference type="InterPro" id="IPR001937">
    <property type="entry name" value="GalP_UDPtransf1"/>
</dbReference>
<organism evidence="15">
    <name type="scientific">freshwater metagenome</name>
    <dbReference type="NCBI Taxonomy" id="449393"/>
    <lineage>
        <taxon>unclassified sequences</taxon>
        <taxon>metagenomes</taxon>
        <taxon>ecological metagenomes</taxon>
    </lineage>
</organism>
<comment type="cofactor">
    <cofactor evidence="2">
        <name>Zn(2+)</name>
        <dbReference type="ChEBI" id="CHEBI:29105"/>
    </cofactor>
</comment>
<dbReference type="InterPro" id="IPR005849">
    <property type="entry name" value="GalP_Utransf_N"/>
</dbReference>
<evidence type="ECO:0000256" key="9">
    <source>
        <dbReference type="ARBA" id="ARBA00022833"/>
    </source>
</evidence>
<comment type="pathway">
    <text evidence="3">Carbohydrate metabolism; galactose metabolism.</text>
</comment>
<evidence type="ECO:0000256" key="3">
    <source>
        <dbReference type="ARBA" id="ARBA00004947"/>
    </source>
</evidence>
<keyword evidence="8" id="KW-0479">Metal-binding</keyword>
<proteinExistence type="inferred from homology"/>
<evidence type="ECO:0000256" key="4">
    <source>
        <dbReference type="ARBA" id="ARBA00010951"/>
    </source>
</evidence>
<keyword evidence="6" id="KW-0808">Transferase</keyword>
<dbReference type="InterPro" id="IPR019779">
    <property type="entry name" value="GalP_UDPtransf1_His-AS"/>
</dbReference>
<dbReference type="Gene3D" id="3.30.428.10">
    <property type="entry name" value="HIT-like"/>
    <property type="match status" value="2"/>
</dbReference>
<dbReference type="GO" id="GO:0008270">
    <property type="term" value="F:zinc ion binding"/>
    <property type="evidence" value="ECO:0007669"/>
    <property type="project" value="InterPro"/>
</dbReference>
<dbReference type="GO" id="GO:0008108">
    <property type="term" value="F:UDP-glucose:hexose-1-phosphate uridylyltransferase activity"/>
    <property type="evidence" value="ECO:0007669"/>
    <property type="project" value="UniProtKB-EC"/>
</dbReference>
<evidence type="ECO:0000256" key="5">
    <source>
        <dbReference type="ARBA" id="ARBA00012384"/>
    </source>
</evidence>
<evidence type="ECO:0000256" key="10">
    <source>
        <dbReference type="ARBA" id="ARBA00023144"/>
    </source>
</evidence>
<evidence type="ECO:0000259" key="13">
    <source>
        <dbReference type="Pfam" id="PF01087"/>
    </source>
</evidence>